<evidence type="ECO:0000313" key="9">
    <source>
        <dbReference type="Proteomes" id="UP000295132"/>
    </source>
</evidence>
<reference evidence="8 9" key="1">
    <citation type="submission" date="2019-03" db="EMBL/GenBank/DDBJ databases">
        <title>Bacillus niacini sp. nov. a Nicotinate-Metabolizing Mesophile Isolated from Soil.</title>
        <authorList>
            <person name="Zhang G."/>
        </authorList>
    </citation>
    <scope>NUCLEOTIDE SEQUENCE [LARGE SCALE GENOMIC DNA]</scope>
    <source>
        <strain evidence="8 9">WN066</strain>
    </source>
</reference>
<dbReference type="PANTHER" id="PTHR47151:SF2">
    <property type="entry name" value="AMINO ACID BINDING PROTEIN"/>
    <property type="match status" value="1"/>
</dbReference>
<dbReference type="Pfam" id="PF13458">
    <property type="entry name" value="Peripla_BP_6"/>
    <property type="match status" value="1"/>
</dbReference>
<evidence type="ECO:0000313" key="10">
    <source>
        <dbReference type="Proteomes" id="UP001178888"/>
    </source>
</evidence>
<proteinExistence type="inferred from homology"/>
<gene>
    <name evidence="8" type="ORF">E2K98_06460</name>
    <name evidence="7" type="ORF">RCG21_14130</name>
</gene>
<feature type="chain" id="PRO_5044608868" evidence="5">
    <location>
        <begin position="24"/>
        <end position="384"/>
    </location>
</feature>
<dbReference type="SUPFAM" id="SSF53822">
    <property type="entry name" value="Periplasmic binding protein-like I"/>
    <property type="match status" value="1"/>
</dbReference>
<evidence type="ECO:0000256" key="1">
    <source>
        <dbReference type="ARBA" id="ARBA00010062"/>
    </source>
</evidence>
<dbReference type="PROSITE" id="PS51257">
    <property type="entry name" value="PROKAR_LIPOPROTEIN"/>
    <property type="match status" value="1"/>
</dbReference>
<evidence type="ECO:0000259" key="6">
    <source>
        <dbReference type="Pfam" id="PF13458"/>
    </source>
</evidence>
<dbReference type="Gene3D" id="3.40.50.2300">
    <property type="match status" value="2"/>
</dbReference>
<keyword evidence="3 5" id="KW-0732">Signal</keyword>
<protein>
    <submittedName>
        <fullName evidence="8">Branched-chain amino acid ABC transporter substrate-binding protein</fullName>
    </submittedName>
</protein>
<keyword evidence="2" id="KW-0813">Transport</keyword>
<dbReference type="InterPro" id="IPR028082">
    <property type="entry name" value="Peripla_BP_I"/>
</dbReference>
<dbReference type="CDD" id="cd06342">
    <property type="entry name" value="PBP1_ABC_LIVBP-like"/>
    <property type="match status" value="1"/>
</dbReference>
<dbReference type="InterPro" id="IPR000709">
    <property type="entry name" value="Leu_Ile_Val-bd"/>
</dbReference>
<comment type="caution">
    <text evidence="8">The sequence shown here is derived from an EMBL/GenBank/DDBJ whole genome shotgun (WGS) entry which is preliminary data.</text>
</comment>
<comment type="similarity">
    <text evidence="1">Belongs to the leucine-binding protein family.</text>
</comment>
<evidence type="ECO:0000313" key="8">
    <source>
        <dbReference type="EMBL" id="TDK63092.1"/>
    </source>
</evidence>
<keyword evidence="4" id="KW-0029">Amino-acid transport</keyword>
<sequence>MSKWLSRLGLLVIVMMMITACSSKTGGSDSSDGKDKGSEILIGTLTPITGSSAKMGEDMNNAIQMAADEINAAGGINGKKIKLVKEDEGCDPQIATAGANKLVSKDVVAVVGGYCSGAVLPASGVMNQADIPWILTAANSAKIPEQGFKDIFLLNSTAPAQAKSAAEYMVNKFGAKKIAIINDNSAYAVDLAERTRDEVKGMGAKVIAFDAVNPEEKDFNSLMTKLKELKPDATYWTGYYNVGGLLAKQFKQAGVSGAFGVGDGSNDPTIIKIAGPENAEGLFVTTTPTPQFQESAKDWIPKYKEKFGADPGPYSAISYDGMKVMADAIKRAGSTDKDKVIKALNETNGFETFSGPLKFKGNGETATSNFVVLIVKNGQMTLAQ</sequence>
<accession>A0A4R5VXF4</accession>
<evidence type="ECO:0000256" key="2">
    <source>
        <dbReference type="ARBA" id="ARBA00022448"/>
    </source>
</evidence>
<dbReference type="Proteomes" id="UP000295132">
    <property type="component" value="Unassembled WGS sequence"/>
</dbReference>
<evidence type="ECO:0000313" key="7">
    <source>
        <dbReference type="EMBL" id="MDQ6597483.1"/>
    </source>
</evidence>
<dbReference type="InterPro" id="IPR028081">
    <property type="entry name" value="Leu-bd"/>
</dbReference>
<dbReference type="AlphaFoldDB" id="A0A4R5VXF4"/>
<feature type="signal peptide" evidence="5">
    <location>
        <begin position="1"/>
        <end position="23"/>
    </location>
</feature>
<name>A0A4R5VXF4_9BACI</name>
<organism evidence="8 9">
    <name type="scientific">Bacillus salipaludis</name>
    <dbReference type="NCBI Taxonomy" id="2547811"/>
    <lineage>
        <taxon>Bacteria</taxon>
        <taxon>Bacillati</taxon>
        <taxon>Bacillota</taxon>
        <taxon>Bacilli</taxon>
        <taxon>Bacillales</taxon>
        <taxon>Bacillaceae</taxon>
        <taxon>Bacillus</taxon>
    </lineage>
</organism>
<dbReference type="GO" id="GO:0006865">
    <property type="term" value="P:amino acid transport"/>
    <property type="evidence" value="ECO:0007669"/>
    <property type="project" value="UniProtKB-KW"/>
</dbReference>
<evidence type="ECO:0000256" key="5">
    <source>
        <dbReference type="SAM" id="SignalP"/>
    </source>
</evidence>
<dbReference type="EMBL" id="SMYO01000003">
    <property type="protein sequence ID" value="TDK63092.1"/>
    <property type="molecule type" value="Genomic_DNA"/>
</dbReference>
<evidence type="ECO:0000256" key="3">
    <source>
        <dbReference type="ARBA" id="ARBA00022729"/>
    </source>
</evidence>
<evidence type="ECO:0000256" key="4">
    <source>
        <dbReference type="ARBA" id="ARBA00022970"/>
    </source>
</evidence>
<dbReference type="EMBL" id="JAVGVR010000001">
    <property type="protein sequence ID" value="MDQ6597483.1"/>
    <property type="molecule type" value="Genomic_DNA"/>
</dbReference>
<dbReference type="PANTHER" id="PTHR47151">
    <property type="entry name" value="LEU/ILE/VAL-BINDING ABC TRANSPORTER SUBUNIT"/>
    <property type="match status" value="1"/>
</dbReference>
<dbReference type="PRINTS" id="PR00337">
    <property type="entry name" value="LEUILEVALBP"/>
</dbReference>
<keyword evidence="10" id="KW-1185">Reference proteome</keyword>
<reference evidence="7" key="2">
    <citation type="submission" date="2023-08" db="EMBL/GenBank/DDBJ databases">
        <title>Nitrogen cycling bacteria in agricultural field soils.</title>
        <authorList>
            <person name="Jang J."/>
        </authorList>
    </citation>
    <scope>NUCLEOTIDE SEQUENCE</scope>
    <source>
        <strain evidence="7">PS3-36</strain>
    </source>
</reference>
<dbReference type="Proteomes" id="UP001178888">
    <property type="component" value="Unassembled WGS sequence"/>
</dbReference>
<dbReference type="RefSeq" id="WP_133333436.1">
    <property type="nucleotide sequence ID" value="NZ_JAVGVR010000001.1"/>
</dbReference>
<feature type="domain" description="Leucine-binding protein" evidence="6">
    <location>
        <begin position="40"/>
        <end position="378"/>
    </location>
</feature>